<evidence type="ECO:0000313" key="1">
    <source>
        <dbReference type="EMBL" id="AEA13257.1"/>
    </source>
</evidence>
<proteinExistence type="predicted"/>
<sequence>MEFAERAVARFREIFGAEAEVEILEAGRDFVKAKFGGNMCYTCGTYDYFEDFAYMLGDEAGEEWAVSGYEQLDSGEYVVEFRPKRLVERATRHIKIVLDGLSLDLKV</sequence>
<gene>
    <name evidence="1" type="ordered locus">TUZN_1797</name>
</gene>
<reference evidence="1 2" key="1">
    <citation type="journal article" date="2011" name="J. Bacteriol.">
        <title>Complete genome sequence of the thermoacidophilic crenarchaeon Thermoproteus uzoniensis 768-20.</title>
        <authorList>
            <person name="Mardanov A.V."/>
            <person name="Gumerov V.M."/>
            <person name="Beletsky A.V."/>
            <person name="Prokofeva M.I."/>
            <person name="Bonch-Osmolovskaya E.A."/>
            <person name="Ravin N.V."/>
            <person name="Skryabin K.G."/>
        </authorList>
    </citation>
    <scope>NUCLEOTIDE SEQUENCE [LARGE SCALE GENOMIC DNA]</scope>
    <source>
        <strain evidence="1 2">768-20</strain>
    </source>
</reference>
<dbReference type="EMBL" id="CP002590">
    <property type="protein sequence ID" value="AEA13257.1"/>
    <property type="molecule type" value="Genomic_DNA"/>
</dbReference>
<dbReference type="GeneID" id="10361310"/>
<dbReference type="KEGG" id="tuz:TUZN_1797"/>
<keyword evidence="2" id="KW-1185">Reference proteome</keyword>
<name>F2L3U5_THEU7</name>
<dbReference type="RefSeq" id="WP_013680592.1">
    <property type="nucleotide sequence ID" value="NC_015315.1"/>
</dbReference>
<dbReference type="HOGENOM" id="CLU_160445_0_0_2"/>
<dbReference type="Proteomes" id="UP000008138">
    <property type="component" value="Chromosome"/>
</dbReference>
<dbReference type="AlphaFoldDB" id="F2L3U5"/>
<dbReference type="OrthoDB" id="31224at2157"/>
<protein>
    <submittedName>
        <fullName evidence="1">Uncharacterized protein</fullName>
    </submittedName>
</protein>
<evidence type="ECO:0000313" key="2">
    <source>
        <dbReference type="Proteomes" id="UP000008138"/>
    </source>
</evidence>
<organism evidence="1 2">
    <name type="scientific">Thermoproteus uzoniensis (strain 768-20)</name>
    <dbReference type="NCBI Taxonomy" id="999630"/>
    <lineage>
        <taxon>Archaea</taxon>
        <taxon>Thermoproteota</taxon>
        <taxon>Thermoprotei</taxon>
        <taxon>Thermoproteales</taxon>
        <taxon>Thermoproteaceae</taxon>
        <taxon>Thermoproteus</taxon>
    </lineage>
</organism>
<reference key="2">
    <citation type="submission" date="2011-03" db="EMBL/GenBank/DDBJ databases">
        <title>Complete genome sequence of the thermoacidophilic crenarchaeon Thermoproteus uzoniensis 768-20.</title>
        <authorList>
            <person name="Mardanov A.V."/>
            <person name="Gumerov V.M."/>
            <person name="Beletsky A.V."/>
            <person name="Prokofeva M.I."/>
            <person name="Bonch-Osmolovskaya E.A."/>
            <person name="Ravin N.V."/>
            <person name="Skryabin K.G."/>
        </authorList>
    </citation>
    <scope>NUCLEOTIDE SEQUENCE</scope>
    <source>
        <strain>768-20</strain>
    </source>
</reference>
<accession>F2L3U5</accession>
<dbReference type="STRING" id="999630.TUZN_1797"/>
<dbReference type="eggNOG" id="arCOG03648">
    <property type="taxonomic scope" value="Archaea"/>
</dbReference>